<dbReference type="SUPFAM" id="SSF56784">
    <property type="entry name" value="HAD-like"/>
    <property type="match status" value="1"/>
</dbReference>
<dbReference type="Gene3D" id="1.10.150.750">
    <property type="match status" value="1"/>
</dbReference>
<dbReference type="InterPro" id="IPR051540">
    <property type="entry name" value="S-2-haloacid_dehalogenase"/>
</dbReference>
<dbReference type="Pfam" id="PF00702">
    <property type="entry name" value="Hydrolase"/>
    <property type="match status" value="1"/>
</dbReference>
<dbReference type="PANTHER" id="PTHR43316">
    <property type="entry name" value="HYDROLASE, HALOACID DELAHOGENASE-RELATED"/>
    <property type="match status" value="1"/>
</dbReference>
<evidence type="ECO:0000313" key="3">
    <source>
        <dbReference type="Proteomes" id="UP001285441"/>
    </source>
</evidence>
<organism evidence="2 3">
    <name type="scientific">Podospora didyma</name>
    <dbReference type="NCBI Taxonomy" id="330526"/>
    <lineage>
        <taxon>Eukaryota</taxon>
        <taxon>Fungi</taxon>
        <taxon>Dikarya</taxon>
        <taxon>Ascomycota</taxon>
        <taxon>Pezizomycotina</taxon>
        <taxon>Sordariomycetes</taxon>
        <taxon>Sordariomycetidae</taxon>
        <taxon>Sordariales</taxon>
        <taxon>Podosporaceae</taxon>
        <taxon>Podospora</taxon>
    </lineage>
</organism>
<evidence type="ECO:0000313" key="2">
    <source>
        <dbReference type="EMBL" id="KAK3393838.1"/>
    </source>
</evidence>
<dbReference type="InterPro" id="IPR023214">
    <property type="entry name" value="HAD_sf"/>
</dbReference>
<dbReference type="EMBL" id="JAULSW010000001">
    <property type="protein sequence ID" value="KAK3393838.1"/>
    <property type="molecule type" value="Genomic_DNA"/>
</dbReference>
<dbReference type="InterPro" id="IPR036412">
    <property type="entry name" value="HAD-like_sf"/>
</dbReference>
<dbReference type="Gene3D" id="3.40.50.1000">
    <property type="entry name" value="HAD superfamily/HAD-like"/>
    <property type="match status" value="1"/>
</dbReference>
<sequence>MATHLDLTSFKALSFDCYGTLIDWEGGMAADLSPITSHLPSSHPWRSNSQLAVERFNALSEHQEVLHPTQSYDENLASTFTALAQEAGIPSSEIPNLKNEVGSGPGRWPAFPDTVAGLVKLSKHYKLIILSNVNEANIKRAVAESLAPAKFEAVYTAEAIGSYKPSHNNFRYLFQHAKEDLGVDFERGDLLHVAHSLTADHVPAKELRFRSVWIARGAEVEGQEGTAGNVRELRAQGKLGFEWHFATIGDFADEVERQFAAKK</sequence>
<gene>
    <name evidence="2" type="ORF">B0H63DRAFT_29729</name>
</gene>
<dbReference type="Proteomes" id="UP001285441">
    <property type="component" value="Unassembled WGS sequence"/>
</dbReference>
<evidence type="ECO:0000256" key="1">
    <source>
        <dbReference type="ARBA" id="ARBA00022801"/>
    </source>
</evidence>
<comment type="caution">
    <text evidence="2">The sequence shown here is derived from an EMBL/GenBank/DDBJ whole genome shotgun (WGS) entry which is preliminary data.</text>
</comment>
<reference evidence="2" key="1">
    <citation type="journal article" date="2023" name="Mol. Phylogenet. Evol.">
        <title>Genome-scale phylogeny and comparative genomics of the fungal order Sordariales.</title>
        <authorList>
            <person name="Hensen N."/>
            <person name="Bonometti L."/>
            <person name="Westerberg I."/>
            <person name="Brannstrom I.O."/>
            <person name="Guillou S."/>
            <person name="Cros-Aarteil S."/>
            <person name="Calhoun S."/>
            <person name="Haridas S."/>
            <person name="Kuo A."/>
            <person name="Mondo S."/>
            <person name="Pangilinan J."/>
            <person name="Riley R."/>
            <person name="LaButti K."/>
            <person name="Andreopoulos B."/>
            <person name="Lipzen A."/>
            <person name="Chen C."/>
            <person name="Yan M."/>
            <person name="Daum C."/>
            <person name="Ng V."/>
            <person name="Clum A."/>
            <person name="Steindorff A."/>
            <person name="Ohm R.A."/>
            <person name="Martin F."/>
            <person name="Silar P."/>
            <person name="Natvig D.O."/>
            <person name="Lalanne C."/>
            <person name="Gautier V."/>
            <person name="Ament-Velasquez S.L."/>
            <person name="Kruys A."/>
            <person name="Hutchinson M.I."/>
            <person name="Powell A.J."/>
            <person name="Barry K."/>
            <person name="Miller A.N."/>
            <person name="Grigoriev I.V."/>
            <person name="Debuchy R."/>
            <person name="Gladieux P."/>
            <person name="Hiltunen Thoren M."/>
            <person name="Johannesson H."/>
        </authorList>
    </citation>
    <scope>NUCLEOTIDE SEQUENCE</scope>
    <source>
        <strain evidence="2">CBS 232.78</strain>
    </source>
</reference>
<keyword evidence="3" id="KW-1185">Reference proteome</keyword>
<dbReference type="GO" id="GO:0016787">
    <property type="term" value="F:hydrolase activity"/>
    <property type="evidence" value="ECO:0007669"/>
    <property type="project" value="UniProtKB-KW"/>
</dbReference>
<keyword evidence="1 2" id="KW-0378">Hydrolase</keyword>
<dbReference type="PANTHER" id="PTHR43316:SF9">
    <property type="entry name" value="ACID DEHALOGENASE, PUTATIVE (AFU_ORTHOLOGUE AFUA_6G14460)-RELATED"/>
    <property type="match status" value="1"/>
</dbReference>
<protein>
    <submittedName>
        <fullName evidence="2">Haloacid dehalogenase-like hydrolase-domain-containing protein</fullName>
    </submittedName>
</protein>
<reference evidence="2" key="2">
    <citation type="submission" date="2023-06" db="EMBL/GenBank/DDBJ databases">
        <authorList>
            <consortium name="Lawrence Berkeley National Laboratory"/>
            <person name="Haridas S."/>
            <person name="Hensen N."/>
            <person name="Bonometti L."/>
            <person name="Westerberg I."/>
            <person name="Brannstrom I.O."/>
            <person name="Guillou S."/>
            <person name="Cros-Aarteil S."/>
            <person name="Calhoun S."/>
            <person name="Kuo A."/>
            <person name="Mondo S."/>
            <person name="Pangilinan J."/>
            <person name="Riley R."/>
            <person name="LaButti K."/>
            <person name="Andreopoulos B."/>
            <person name="Lipzen A."/>
            <person name="Chen C."/>
            <person name="Yanf M."/>
            <person name="Daum C."/>
            <person name="Ng V."/>
            <person name="Clum A."/>
            <person name="Steindorff A."/>
            <person name="Ohm R."/>
            <person name="Martin F."/>
            <person name="Silar P."/>
            <person name="Natvig D."/>
            <person name="Lalanne C."/>
            <person name="Gautier V."/>
            <person name="Ament-velasquez S.L."/>
            <person name="Kruys A."/>
            <person name="Hutchinson M.I."/>
            <person name="Powell A.J."/>
            <person name="Barry K."/>
            <person name="Miller A.N."/>
            <person name="Grigoriev I.V."/>
            <person name="Debuchy R."/>
            <person name="Gladieux P."/>
            <person name="Thoren M.H."/>
            <person name="Johannesson H."/>
        </authorList>
    </citation>
    <scope>NUCLEOTIDE SEQUENCE</scope>
    <source>
        <strain evidence="2">CBS 232.78</strain>
    </source>
</reference>
<accession>A0AAE0P5M4</accession>
<proteinExistence type="predicted"/>
<name>A0AAE0P5M4_9PEZI</name>
<dbReference type="AlphaFoldDB" id="A0AAE0P5M4"/>